<proteinExistence type="predicted"/>
<dbReference type="Proteomes" id="UP001148629">
    <property type="component" value="Unassembled WGS sequence"/>
</dbReference>
<protein>
    <submittedName>
        <fullName evidence="1">Uncharacterized protein</fullName>
    </submittedName>
</protein>
<evidence type="ECO:0000313" key="2">
    <source>
        <dbReference type="Proteomes" id="UP001148629"/>
    </source>
</evidence>
<comment type="caution">
    <text evidence="1">The sequence shown here is derived from an EMBL/GenBank/DDBJ whole genome shotgun (WGS) entry which is preliminary data.</text>
</comment>
<organism evidence="1 2">
    <name type="scientific">Fusarium decemcellulare</name>
    <dbReference type="NCBI Taxonomy" id="57161"/>
    <lineage>
        <taxon>Eukaryota</taxon>
        <taxon>Fungi</taxon>
        <taxon>Dikarya</taxon>
        <taxon>Ascomycota</taxon>
        <taxon>Pezizomycotina</taxon>
        <taxon>Sordariomycetes</taxon>
        <taxon>Hypocreomycetidae</taxon>
        <taxon>Hypocreales</taxon>
        <taxon>Nectriaceae</taxon>
        <taxon>Fusarium</taxon>
        <taxon>Fusarium decemcellulare species complex</taxon>
    </lineage>
</organism>
<sequence length="194" mass="21830">MDSSLAITSAAPIVSFKKRAPRAKTNIRKRPATAPSSRDESSDPPSSDDDDDDSLQVPRAKRRHNNDNKDHGAKAPNTELFSTTFKADRDASLINQEDATKQQCWTRFHPLFQELVFLGRGLWCPGNLHVPETAMAPATYKRRTNTKTGHEENDDDDKPLKNCNVYNPKMEQKLVRTKKSASKPAETPSKSRRK</sequence>
<reference evidence="1" key="1">
    <citation type="submission" date="2022-08" db="EMBL/GenBank/DDBJ databases">
        <title>Genome Sequence of Fusarium decemcellulare.</title>
        <authorList>
            <person name="Buettner E."/>
        </authorList>
    </citation>
    <scope>NUCLEOTIDE SEQUENCE</scope>
    <source>
        <strain evidence="1">Babe19</strain>
    </source>
</reference>
<keyword evidence="2" id="KW-1185">Reference proteome</keyword>
<evidence type="ECO:0000313" key="1">
    <source>
        <dbReference type="EMBL" id="KAJ3527744.1"/>
    </source>
</evidence>
<dbReference type="EMBL" id="JANRMS010001511">
    <property type="protein sequence ID" value="KAJ3527744.1"/>
    <property type="molecule type" value="Genomic_DNA"/>
</dbReference>
<gene>
    <name evidence="1" type="ORF">NM208_g10548</name>
</gene>
<accession>A0ACC1RXI7</accession>
<name>A0ACC1RXI7_9HYPO</name>